<evidence type="ECO:0000313" key="2">
    <source>
        <dbReference type="EMBL" id="MFB5268577.1"/>
    </source>
</evidence>
<name>A0ABV5AWI3_9BACL</name>
<dbReference type="EMBL" id="JBHHMI010000017">
    <property type="protein sequence ID" value="MFB5268577.1"/>
    <property type="molecule type" value="Genomic_DNA"/>
</dbReference>
<proteinExistence type="predicted"/>
<keyword evidence="3" id="KW-1185">Reference proteome</keyword>
<evidence type="ECO:0000256" key="1">
    <source>
        <dbReference type="SAM" id="MobiDB-lite"/>
    </source>
</evidence>
<dbReference type="RefSeq" id="WP_375356853.1">
    <property type="nucleotide sequence ID" value="NZ_JBHHMI010000017.1"/>
</dbReference>
<accession>A0ABV5AWI3</accession>
<feature type="compositionally biased region" description="Basic and acidic residues" evidence="1">
    <location>
        <begin position="9"/>
        <end position="21"/>
    </location>
</feature>
<evidence type="ECO:0000313" key="3">
    <source>
        <dbReference type="Proteomes" id="UP001580346"/>
    </source>
</evidence>
<sequence>MGAQQRLRRAVEQHGPARQDDDALGGQRRLIHAAGRGDDRPASGPEPPAKAHEIVPGRRVQIRRSVVEDDELRLQREHRRDAGALALPA</sequence>
<comment type="caution">
    <text evidence="2">The sequence shown here is derived from an EMBL/GenBank/DDBJ whole genome shotgun (WGS) entry which is preliminary data.</text>
</comment>
<feature type="region of interest" description="Disordered" evidence="1">
    <location>
        <begin position="1"/>
        <end position="57"/>
    </location>
</feature>
<organism evidence="2 3">
    <name type="scientific">Paenibacillus enshidis</name>
    <dbReference type="NCBI Taxonomy" id="1458439"/>
    <lineage>
        <taxon>Bacteria</taxon>
        <taxon>Bacillati</taxon>
        <taxon>Bacillota</taxon>
        <taxon>Bacilli</taxon>
        <taxon>Bacillales</taxon>
        <taxon>Paenibacillaceae</taxon>
        <taxon>Paenibacillus</taxon>
    </lineage>
</organism>
<reference evidence="2 3" key="1">
    <citation type="submission" date="2024-09" db="EMBL/GenBank/DDBJ databases">
        <title>Paenibacillus zeirhizospherea sp. nov., isolated from surface of the maize (Zea mays) roots in a horticulture field, Hungary.</title>
        <authorList>
            <person name="Marton D."/>
            <person name="Farkas M."/>
            <person name="Bedics A."/>
            <person name="Toth E."/>
            <person name="Tancsics A."/>
            <person name="Boka K."/>
            <person name="Maroti G."/>
            <person name="Kriszt B."/>
            <person name="Cserhati M."/>
        </authorList>
    </citation>
    <scope>NUCLEOTIDE SEQUENCE [LARGE SCALE GENOMIC DNA]</scope>
    <source>
        <strain evidence="2 3">KCTC 33519</strain>
    </source>
</reference>
<dbReference type="Proteomes" id="UP001580346">
    <property type="component" value="Unassembled WGS sequence"/>
</dbReference>
<protein>
    <submittedName>
        <fullName evidence="2">Uncharacterized protein</fullName>
    </submittedName>
</protein>
<gene>
    <name evidence="2" type="ORF">ACE41H_17585</name>
</gene>